<dbReference type="EMBL" id="AJWY01010456">
    <property type="protein sequence ID" value="EKC55494.1"/>
    <property type="molecule type" value="Genomic_DNA"/>
</dbReference>
<reference evidence="1" key="1">
    <citation type="journal article" date="2013" name="Environ. Microbiol.">
        <title>Microbiota from the distal guts of lean and obese adolescents exhibit partial functional redundancy besides clear differences in community structure.</title>
        <authorList>
            <person name="Ferrer M."/>
            <person name="Ruiz A."/>
            <person name="Lanza F."/>
            <person name="Haange S.B."/>
            <person name="Oberbach A."/>
            <person name="Till H."/>
            <person name="Bargiela R."/>
            <person name="Campoy C."/>
            <person name="Segura M.T."/>
            <person name="Richter M."/>
            <person name="von Bergen M."/>
            <person name="Seifert J."/>
            <person name="Suarez A."/>
        </authorList>
    </citation>
    <scope>NUCLEOTIDE SEQUENCE</scope>
</reference>
<evidence type="ECO:0000313" key="1">
    <source>
        <dbReference type="EMBL" id="EKC55494.1"/>
    </source>
</evidence>
<accession>K1SJD5</accession>
<dbReference type="AlphaFoldDB" id="K1SJD5"/>
<dbReference type="Gene3D" id="3.20.140.10">
    <property type="entry name" value="nicotinate phosphoribosyltransferase"/>
    <property type="match status" value="1"/>
</dbReference>
<feature type="non-terminal residue" evidence="1">
    <location>
        <position position="43"/>
    </location>
</feature>
<proteinExistence type="predicted"/>
<sequence length="43" mass="5197">MQLPQIINSLLENDMYKFSMGQCIYHQFSAYKTTWTFKCRNTD</sequence>
<evidence type="ECO:0008006" key="2">
    <source>
        <dbReference type="Google" id="ProtNLM"/>
    </source>
</evidence>
<comment type="caution">
    <text evidence="1">The sequence shown here is derived from an EMBL/GenBank/DDBJ whole genome shotgun (WGS) entry which is preliminary data.</text>
</comment>
<dbReference type="SUPFAM" id="SSF54675">
    <property type="entry name" value="Nicotinate/Quinolinate PRTase N-terminal domain-like"/>
    <property type="match status" value="1"/>
</dbReference>
<name>K1SJD5_9ZZZZ</name>
<gene>
    <name evidence="1" type="ORF">LEA_15319</name>
</gene>
<protein>
    <recommendedName>
        <fullName evidence="2">Nicotinate phosphoribosyltransferase</fullName>
    </recommendedName>
</protein>
<organism evidence="1">
    <name type="scientific">human gut metagenome</name>
    <dbReference type="NCBI Taxonomy" id="408170"/>
    <lineage>
        <taxon>unclassified sequences</taxon>
        <taxon>metagenomes</taxon>
        <taxon>organismal metagenomes</taxon>
    </lineage>
</organism>